<evidence type="ECO:0000313" key="1">
    <source>
        <dbReference type="EMBL" id="GHH13526.1"/>
    </source>
</evidence>
<dbReference type="Proteomes" id="UP000652430">
    <property type="component" value="Unassembled WGS sequence"/>
</dbReference>
<proteinExistence type="predicted"/>
<sequence>MSTIDDDADLAEIVHDLSQPLTALTNYLAAMQVAIDHGDPCKTIANLLGSAVGETTRARAVVDRLRDALAR</sequence>
<name>A0ABQ3LE25_9SPHN</name>
<keyword evidence="2" id="KW-1185">Reference proteome</keyword>
<accession>A0ABQ3LE25</accession>
<reference evidence="2" key="1">
    <citation type="journal article" date="2019" name="Int. J. Syst. Evol. Microbiol.">
        <title>The Global Catalogue of Microorganisms (GCM) 10K type strain sequencing project: providing services to taxonomists for standard genome sequencing and annotation.</title>
        <authorList>
            <consortium name="The Broad Institute Genomics Platform"/>
            <consortium name="The Broad Institute Genome Sequencing Center for Infectious Disease"/>
            <person name="Wu L."/>
            <person name="Ma J."/>
        </authorList>
    </citation>
    <scope>NUCLEOTIDE SEQUENCE [LARGE SCALE GENOMIC DNA]</scope>
    <source>
        <strain evidence="2">CGMCC 1.8957</strain>
    </source>
</reference>
<dbReference type="SUPFAM" id="SSF47384">
    <property type="entry name" value="Homodimeric domain of signal transducing histidine kinase"/>
    <property type="match status" value="1"/>
</dbReference>
<protein>
    <recommendedName>
        <fullName evidence="3">Signal transduction histidine kinase dimerisation/phosphoacceptor domain-containing protein</fullName>
    </recommendedName>
</protein>
<evidence type="ECO:0000313" key="2">
    <source>
        <dbReference type="Proteomes" id="UP000652430"/>
    </source>
</evidence>
<gene>
    <name evidence="1" type="ORF">GCM10008023_13920</name>
</gene>
<evidence type="ECO:0008006" key="3">
    <source>
        <dbReference type="Google" id="ProtNLM"/>
    </source>
</evidence>
<dbReference type="EMBL" id="BNAQ01000002">
    <property type="protein sequence ID" value="GHH13526.1"/>
    <property type="molecule type" value="Genomic_DNA"/>
</dbReference>
<comment type="caution">
    <text evidence="1">The sequence shown here is derived from an EMBL/GenBank/DDBJ whole genome shotgun (WGS) entry which is preliminary data.</text>
</comment>
<dbReference type="Gene3D" id="1.10.287.130">
    <property type="match status" value="1"/>
</dbReference>
<organism evidence="1 2">
    <name type="scientific">Sphingomonas glacialis</name>
    <dbReference type="NCBI Taxonomy" id="658225"/>
    <lineage>
        <taxon>Bacteria</taxon>
        <taxon>Pseudomonadati</taxon>
        <taxon>Pseudomonadota</taxon>
        <taxon>Alphaproteobacteria</taxon>
        <taxon>Sphingomonadales</taxon>
        <taxon>Sphingomonadaceae</taxon>
        <taxon>Sphingomonas</taxon>
    </lineage>
</organism>
<dbReference type="InterPro" id="IPR036097">
    <property type="entry name" value="HisK_dim/P_sf"/>
</dbReference>